<dbReference type="eggNOG" id="KOG0621">
    <property type="taxonomic scope" value="Eukaryota"/>
</dbReference>
<gene>
    <name evidence="3" type="ORF">IMG5_150220</name>
</gene>
<protein>
    <recommendedName>
        <fullName evidence="2">Phospholipid scramblase</fullName>
    </recommendedName>
</protein>
<name>G0QYJ7_ICHMU</name>
<dbReference type="GeneID" id="14905814"/>
<evidence type="ECO:0000313" key="3">
    <source>
        <dbReference type="EMBL" id="EGR29704.1"/>
    </source>
</evidence>
<dbReference type="EMBL" id="GL984115">
    <property type="protein sequence ID" value="EGR29704.1"/>
    <property type="molecule type" value="Genomic_DNA"/>
</dbReference>
<accession>G0QYJ7</accession>
<comment type="similarity">
    <text evidence="1 2">Belongs to the phospholipid scramblase family.</text>
</comment>
<keyword evidence="4" id="KW-1185">Reference proteome</keyword>
<dbReference type="GO" id="GO:0017128">
    <property type="term" value="F:phospholipid scramblase activity"/>
    <property type="evidence" value="ECO:0007669"/>
    <property type="project" value="InterPro"/>
</dbReference>
<dbReference type="Pfam" id="PF03803">
    <property type="entry name" value="Scramblase"/>
    <property type="match status" value="1"/>
</dbReference>
<dbReference type="OMA" id="MNEQAQH"/>
<dbReference type="GO" id="GO:0005886">
    <property type="term" value="C:plasma membrane"/>
    <property type="evidence" value="ECO:0007669"/>
    <property type="project" value="TreeGrafter"/>
</dbReference>
<dbReference type="AlphaFoldDB" id="G0QYJ7"/>
<proteinExistence type="inferred from homology"/>
<sequence length="259" mass="28525">MIPQPQGVYIQAQSGLQQLENLQGVFIKQKFEALEALIGYETPNVYKVFPADANGIQQGNNTIFKCKEKSSCLARNCLPGSCRPFKMKCSNYQGQVKETGFEQSMFMLLERPFTCTCLCLARPVLDVIIVENGQNQNIGKIISPCLMCSLGLNIQDAVGNLKYTIMGSLCQVGVCCKGLPCESCQTVRFELKDAEGKTVSNITKLTTGCLKSCVGDSSNFSVCFPLQSAATDKALIVASTLFLDYMYFEENPNENNQNY</sequence>
<dbReference type="InterPro" id="IPR005552">
    <property type="entry name" value="Scramblase"/>
</dbReference>
<dbReference type="OrthoDB" id="444338at2759"/>
<dbReference type="RefSeq" id="XP_004030940.1">
    <property type="nucleotide sequence ID" value="XM_004030892.1"/>
</dbReference>
<organism evidence="3 4">
    <name type="scientific">Ichthyophthirius multifiliis</name>
    <name type="common">White spot disease agent</name>
    <name type="synonym">Ich</name>
    <dbReference type="NCBI Taxonomy" id="5932"/>
    <lineage>
        <taxon>Eukaryota</taxon>
        <taxon>Sar</taxon>
        <taxon>Alveolata</taxon>
        <taxon>Ciliophora</taxon>
        <taxon>Intramacronucleata</taxon>
        <taxon>Oligohymenophorea</taxon>
        <taxon>Hymenostomatida</taxon>
        <taxon>Ophryoglenina</taxon>
        <taxon>Ichthyophthirius</taxon>
    </lineage>
</organism>
<evidence type="ECO:0000256" key="2">
    <source>
        <dbReference type="RuleBase" id="RU363116"/>
    </source>
</evidence>
<evidence type="ECO:0000256" key="1">
    <source>
        <dbReference type="ARBA" id="ARBA00005350"/>
    </source>
</evidence>
<evidence type="ECO:0000313" key="4">
    <source>
        <dbReference type="Proteomes" id="UP000008983"/>
    </source>
</evidence>
<dbReference type="PANTHER" id="PTHR23248:SF9">
    <property type="entry name" value="PHOSPHOLIPID SCRAMBLASE"/>
    <property type="match status" value="1"/>
</dbReference>
<dbReference type="PANTHER" id="PTHR23248">
    <property type="entry name" value="PHOSPHOLIPID SCRAMBLASE-RELATED"/>
    <property type="match status" value="1"/>
</dbReference>
<dbReference type="InParanoid" id="G0QYJ7"/>
<reference evidence="3 4" key="1">
    <citation type="submission" date="2011-07" db="EMBL/GenBank/DDBJ databases">
        <authorList>
            <person name="Coyne R."/>
            <person name="Brami D."/>
            <person name="Johnson J."/>
            <person name="Hostetler J."/>
            <person name="Hannick L."/>
            <person name="Clark T."/>
            <person name="Cassidy-Hanley D."/>
            <person name="Inman J."/>
        </authorList>
    </citation>
    <scope>NUCLEOTIDE SEQUENCE [LARGE SCALE GENOMIC DNA]</scope>
    <source>
        <strain evidence="3 4">G5</strain>
    </source>
</reference>
<dbReference type="Proteomes" id="UP000008983">
    <property type="component" value="Unassembled WGS sequence"/>
</dbReference>